<feature type="compositionally biased region" description="Acidic residues" evidence="1">
    <location>
        <begin position="1"/>
        <end position="14"/>
    </location>
</feature>
<reference evidence="2 4" key="1">
    <citation type="journal article" date="2012" name="Nature">
        <title>Algal genomes reveal evolutionary mosaicism and the fate of nucleomorphs.</title>
        <authorList>
            <consortium name="DOE Joint Genome Institute"/>
            <person name="Curtis B.A."/>
            <person name="Tanifuji G."/>
            <person name="Burki F."/>
            <person name="Gruber A."/>
            <person name="Irimia M."/>
            <person name="Maruyama S."/>
            <person name="Arias M.C."/>
            <person name="Ball S.G."/>
            <person name="Gile G.H."/>
            <person name="Hirakawa Y."/>
            <person name="Hopkins J.F."/>
            <person name="Kuo A."/>
            <person name="Rensing S.A."/>
            <person name="Schmutz J."/>
            <person name="Symeonidi A."/>
            <person name="Elias M."/>
            <person name="Eveleigh R.J."/>
            <person name="Herman E.K."/>
            <person name="Klute M.J."/>
            <person name="Nakayama T."/>
            <person name="Obornik M."/>
            <person name="Reyes-Prieto A."/>
            <person name="Armbrust E.V."/>
            <person name="Aves S.J."/>
            <person name="Beiko R.G."/>
            <person name="Coutinho P."/>
            <person name="Dacks J.B."/>
            <person name="Durnford D.G."/>
            <person name="Fast N.M."/>
            <person name="Green B.R."/>
            <person name="Grisdale C.J."/>
            <person name="Hempel F."/>
            <person name="Henrissat B."/>
            <person name="Hoppner M.P."/>
            <person name="Ishida K."/>
            <person name="Kim E."/>
            <person name="Koreny L."/>
            <person name="Kroth P.G."/>
            <person name="Liu Y."/>
            <person name="Malik S.B."/>
            <person name="Maier U.G."/>
            <person name="McRose D."/>
            <person name="Mock T."/>
            <person name="Neilson J.A."/>
            <person name="Onodera N.T."/>
            <person name="Poole A.M."/>
            <person name="Pritham E.J."/>
            <person name="Richards T.A."/>
            <person name="Rocap G."/>
            <person name="Roy S.W."/>
            <person name="Sarai C."/>
            <person name="Schaack S."/>
            <person name="Shirato S."/>
            <person name="Slamovits C.H."/>
            <person name="Spencer D.F."/>
            <person name="Suzuki S."/>
            <person name="Worden A.Z."/>
            <person name="Zauner S."/>
            <person name="Barry K."/>
            <person name="Bell C."/>
            <person name="Bharti A.K."/>
            <person name="Crow J.A."/>
            <person name="Grimwood J."/>
            <person name="Kramer R."/>
            <person name="Lindquist E."/>
            <person name="Lucas S."/>
            <person name="Salamov A."/>
            <person name="McFadden G.I."/>
            <person name="Lane C.E."/>
            <person name="Keeling P.J."/>
            <person name="Gray M.W."/>
            <person name="Grigoriev I.V."/>
            <person name="Archibald J.M."/>
        </authorList>
    </citation>
    <scope>NUCLEOTIDE SEQUENCE</scope>
    <source>
        <strain evidence="2 4">CCMP2712</strain>
    </source>
</reference>
<reference evidence="4" key="2">
    <citation type="submission" date="2012-11" db="EMBL/GenBank/DDBJ databases">
        <authorList>
            <person name="Kuo A."/>
            <person name="Curtis B.A."/>
            <person name="Tanifuji G."/>
            <person name="Burki F."/>
            <person name="Gruber A."/>
            <person name="Irimia M."/>
            <person name="Maruyama S."/>
            <person name="Arias M.C."/>
            <person name="Ball S.G."/>
            <person name="Gile G.H."/>
            <person name="Hirakawa Y."/>
            <person name="Hopkins J.F."/>
            <person name="Rensing S.A."/>
            <person name="Schmutz J."/>
            <person name="Symeonidi A."/>
            <person name="Elias M."/>
            <person name="Eveleigh R.J."/>
            <person name="Herman E.K."/>
            <person name="Klute M.J."/>
            <person name="Nakayama T."/>
            <person name="Obornik M."/>
            <person name="Reyes-Prieto A."/>
            <person name="Armbrust E.V."/>
            <person name="Aves S.J."/>
            <person name="Beiko R.G."/>
            <person name="Coutinho P."/>
            <person name="Dacks J.B."/>
            <person name="Durnford D.G."/>
            <person name="Fast N.M."/>
            <person name="Green B.R."/>
            <person name="Grisdale C."/>
            <person name="Hempe F."/>
            <person name="Henrissat B."/>
            <person name="Hoppner M.P."/>
            <person name="Ishida K.-I."/>
            <person name="Kim E."/>
            <person name="Koreny L."/>
            <person name="Kroth P.G."/>
            <person name="Liu Y."/>
            <person name="Malik S.-B."/>
            <person name="Maier U.G."/>
            <person name="McRose D."/>
            <person name="Mock T."/>
            <person name="Neilson J.A."/>
            <person name="Onodera N.T."/>
            <person name="Poole A.M."/>
            <person name="Pritham E.J."/>
            <person name="Richards T.A."/>
            <person name="Rocap G."/>
            <person name="Roy S.W."/>
            <person name="Sarai C."/>
            <person name="Schaack S."/>
            <person name="Shirato S."/>
            <person name="Slamovits C.H."/>
            <person name="Spencer D.F."/>
            <person name="Suzuki S."/>
            <person name="Worden A.Z."/>
            <person name="Zauner S."/>
            <person name="Barry K."/>
            <person name="Bell C."/>
            <person name="Bharti A.K."/>
            <person name="Crow J.A."/>
            <person name="Grimwood J."/>
            <person name="Kramer R."/>
            <person name="Lindquist E."/>
            <person name="Lucas S."/>
            <person name="Salamov A."/>
            <person name="McFadden G.I."/>
            <person name="Lane C.E."/>
            <person name="Keeling P.J."/>
            <person name="Gray M.W."/>
            <person name="Grigoriev I.V."/>
            <person name="Archibald J.M."/>
        </authorList>
    </citation>
    <scope>NUCLEOTIDE SEQUENCE</scope>
    <source>
        <strain evidence="4">CCMP2712</strain>
    </source>
</reference>
<proteinExistence type="predicted"/>
<dbReference type="Proteomes" id="UP000011087">
    <property type="component" value="Unassembled WGS sequence"/>
</dbReference>
<keyword evidence="4" id="KW-1185">Reference proteome</keyword>
<evidence type="ECO:0000313" key="4">
    <source>
        <dbReference type="Proteomes" id="UP000011087"/>
    </source>
</evidence>
<dbReference type="GeneID" id="17300942"/>
<dbReference type="EnsemblProtists" id="EKX44358">
    <property type="protein sequence ID" value="EKX44358"/>
    <property type="gene ID" value="GUITHDRAFT_139893"/>
</dbReference>
<dbReference type="HOGENOM" id="CLU_2241766_0_0_1"/>
<accession>L1J748</accession>
<dbReference type="AlphaFoldDB" id="L1J748"/>
<dbReference type="RefSeq" id="XP_005831338.1">
    <property type="nucleotide sequence ID" value="XM_005831281.1"/>
</dbReference>
<gene>
    <name evidence="2" type="ORF">GUITHDRAFT_139893</name>
</gene>
<dbReference type="EMBL" id="JH993005">
    <property type="protein sequence ID" value="EKX44358.1"/>
    <property type="molecule type" value="Genomic_DNA"/>
</dbReference>
<evidence type="ECO:0000256" key="1">
    <source>
        <dbReference type="SAM" id="MobiDB-lite"/>
    </source>
</evidence>
<feature type="region of interest" description="Disordered" evidence="1">
    <location>
        <begin position="1"/>
        <end position="71"/>
    </location>
</feature>
<feature type="compositionally biased region" description="Basic and acidic residues" evidence="1">
    <location>
        <begin position="23"/>
        <end position="36"/>
    </location>
</feature>
<dbReference type="PaxDb" id="55529-EKX44358"/>
<evidence type="ECO:0000313" key="2">
    <source>
        <dbReference type="EMBL" id="EKX44358.1"/>
    </source>
</evidence>
<dbReference type="KEGG" id="gtt:GUITHDRAFT_139893"/>
<protein>
    <submittedName>
        <fullName evidence="2 3">Uncharacterized protein</fullName>
    </submittedName>
</protein>
<reference evidence="3" key="3">
    <citation type="submission" date="2015-06" db="UniProtKB">
        <authorList>
            <consortium name="EnsemblProtists"/>
        </authorList>
    </citation>
    <scope>IDENTIFICATION</scope>
</reference>
<organism evidence="2">
    <name type="scientific">Guillardia theta (strain CCMP2712)</name>
    <name type="common">Cryptophyte</name>
    <dbReference type="NCBI Taxonomy" id="905079"/>
    <lineage>
        <taxon>Eukaryota</taxon>
        <taxon>Cryptophyceae</taxon>
        <taxon>Pyrenomonadales</taxon>
        <taxon>Geminigeraceae</taxon>
        <taxon>Guillardia</taxon>
    </lineage>
</organism>
<evidence type="ECO:0000313" key="3">
    <source>
        <dbReference type="EnsemblProtists" id="EKX44358"/>
    </source>
</evidence>
<sequence>MVGAEQMDESEENVEGQQELPEDDHSTPMYDDDKHSQPAQPAAGRAVTGDASAASMGTELKPVSSSTATHSAEGWLLCPERISLFTSDCGKDNGISTGRRTGKEA</sequence>
<name>L1J748_GUITC</name>